<proteinExistence type="predicted"/>
<keyword evidence="2" id="KW-1185">Reference proteome</keyword>
<organism evidence="1 2">
    <name type="scientific">Maribacter litoralis</name>
    <dbReference type="NCBI Taxonomy" id="2059726"/>
    <lineage>
        <taxon>Bacteria</taxon>
        <taxon>Pseudomonadati</taxon>
        <taxon>Bacteroidota</taxon>
        <taxon>Flavobacteriia</taxon>
        <taxon>Flavobacteriales</taxon>
        <taxon>Flavobacteriaceae</taxon>
        <taxon>Maribacter</taxon>
    </lineage>
</organism>
<evidence type="ECO:0000313" key="2">
    <source>
        <dbReference type="Proteomes" id="UP000430202"/>
    </source>
</evidence>
<gene>
    <name evidence="1" type="ORF">MARI151_20742</name>
</gene>
<accession>A0A653R6Y0</accession>
<dbReference type="Proteomes" id="UP000430202">
    <property type="component" value="Unassembled WGS sequence"/>
</dbReference>
<sequence length="344" mass="39634">MKHIVFIFIVCSGLLSVFGQGKEKLYRAPSPNFIDLSLQTHKGKLRFGIQDEYYLKSDGSFVKPSEASYVNIDKRFSHNNASRHAFLELLKIRFKEEMFAAMDLNYFTERTNSMFEEDLMSHTAQQHTLALANSLTTNKQAMSYFCNQKEDSDCISKFPQEGYYNEPRNLRPWGGRGATEFQQLRAYTGFVKNELSKIVEWGSTLLPDNILKGYYVTRTHLGKYDFKAEGFWLITHQFYNQGFLLKWYGLQPSNSAERKLMHPNGASILLKMSPEKAETFSEKVQQVYLVFDVTGKLNGLESYRADQLKTTFTLNSSIIEIYSDDGLTNKVGEIDINTMETKTR</sequence>
<evidence type="ECO:0000313" key="1">
    <source>
        <dbReference type="EMBL" id="VXB49343.1"/>
    </source>
</evidence>
<dbReference type="RefSeq" id="WP_159302591.1">
    <property type="nucleotide sequence ID" value="NZ_LR733271.1"/>
</dbReference>
<reference evidence="1 2" key="1">
    <citation type="submission" date="2019-10" db="EMBL/GenBank/DDBJ databases">
        <authorList>
            <person name="Karimi E."/>
        </authorList>
    </citation>
    <scope>NUCLEOTIDE SEQUENCE [LARGE SCALE GENOMIC DNA]</scope>
    <source>
        <strain evidence="1">Maribacter sp. 151</strain>
    </source>
</reference>
<name>A0A653R6Y0_9FLAO</name>
<dbReference type="EMBL" id="CABWLR010000002">
    <property type="protein sequence ID" value="VXB49343.1"/>
    <property type="molecule type" value="Genomic_DNA"/>
</dbReference>
<dbReference type="AlphaFoldDB" id="A0A653R6Y0"/>
<protein>
    <submittedName>
        <fullName evidence="1">Uncharacterized protein</fullName>
    </submittedName>
</protein>